<dbReference type="SMR" id="B4NN73"/>
<feature type="region of interest" description="Disordered" evidence="13">
    <location>
        <begin position="371"/>
        <end position="413"/>
    </location>
</feature>
<comment type="similarity">
    <text evidence="2">Belongs to the glycosyl hydrolase 18 family. Chitinase class II subfamily.</text>
</comment>
<dbReference type="eggNOG" id="KOG2806">
    <property type="taxonomic scope" value="Eukaryota"/>
</dbReference>
<dbReference type="InterPro" id="IPR011583">
    <property type="entry name" value="Chitinase_II/V-like_cat"/>
</dbReference>
<dbReference type="GO" id="GO:0006032">
    <property type="term" value="P:chitin catabolic process"/>
    <property type="evidence" value="ECO:0007669"/>
    <property type="project" value="UniProtKB-KW"/>
</dbReference>
<dbReference type="Gene3D" id="3.20.20.80">
    <property type="entry name" value="Glycosidases"/>
    <property type="match status" value="1"/>
</dbReference>
<dbReference type="InterPro" id="IPR001223">
    <property type="entry name" value="Glyco_hydro18_cat"/>
</dbReference>
<keyword evidence="4" id="KW-0147">Chitin-binding</keyword>
<dbReference type="HOGENOM" id="CLU_002833_3_1_1"/>
<accession>B4NN73</accession>
<evidence type="ECO:0000256" key="1">
    <source>
        <dbReference type="ARBA" id="ARBA00000822"/>
    </source>
</evidence>
<dbReference type="PROSITE" id="PS51910">
    <property type="entry name" value="GH18_2"/>
    <property type="match status" value="1"/>
</dbReference>
<feature type="signal peptide" evidence="14">
    <location>
        <begin position="1"/>
        <end position="20"/>
    </location>
</feature>
<dbReference type="InterPro" id="IPR017853">
    <property type="entry name" value="GH"/>
</dbReference>
<dbReference type="SUPFAM" id="SSF57625">
    <property type="entry name" value="Invertebrate chitin-binding proteins"/>
    <property type="match status" value="1"/>
</dbReference>
<evidence type="ECO:0000256" key="4">
    <source>
        <dbReference type="ARBA" id="ARBA00022669"/>
    </source>
</evidence>
<sequence length="474" mass="51699">MKLFGFIALACLCLTQMVATEKLINCYWGTWANYRPGDGKFEPSNINPHLCTHISYTFFGIREDGEFQSLDTWLDMDDGLGFISKTIALKQQNPKLKVLAVVGGWNEGSIKYSAMAADPAKRAKFVSSSLAFIQEHGFDGLDLDWEYPAQRGGADADRENFVTLLKEIKETYDKYGLELGIAVGASEASAILSYDIPAISQHLTFINVMTYDFHMALDGYLGLNAPLPEVQQSIDYWLSAGAPPEKLILGIGFYGHSYQMSDSSQNWPGASCIGPGSAGAYTRENGFLGYHEICQNNWATVFDEETSSPYAFQGDQWIGYDNPASIELKMQLVESRNLGGAMMWSIETDDFRGLCGESYPLLKTMNRAMGKEVNDEGSNGNGNDGGNDNGNDGGNGNGNDGGNDNGNDGGNGNGNGGGSNDDCTSDGTFLHSSDCRFYYQCVGGIRYDFDCGEQLHFDPSTNICNWPSEANCPY</sequence>
<dbReference type="InterPro" id="IPR036508">
    <property type="entry name" value="Chitin-bd_dom_sf"/>
</dbReference>
<feature type="chain" id="PRO_5002817286" description="chitinase" evidence="14">
    <location>
        <begin position="21"/>
        <end position="474"/>
    </location>
</feature>
<dbReference type="Pfam" id="PF01607">
    <property type="entry name" value="CBM_14"/>
    <property type="match status" value="1"/>
</dbReference>
<dbReference type="InterPro" id="IPR002557">
    <property type="entry name" value="Chitin-bd_dom"/>
</dbReference>
<dbReference type="InParanoid" id="B4NN73"/>
<organism evidence="17 18">
    <name type="scientific">Drosophila willistoni</name>
    <name type="common">Fruit fly</name>
    <dbReference type="NCBI Taxonomy" id="7260"/>
    <lineage>
        <taxon>Eukaryota</taxon>
        <taxon>Metazoa</taxon>
        <taxon>Ecdysozoa</taxon>
        <taxon>Arthropoda</taxon>
        <taxon>Hexapoda</taxon>
        <taxon>Insecta</taxon>
        <taxon>Pterygota</taxon>
        <taxon>Neoptera</taxon>
        <taxon>Endopterygota</taxon>
        <taxon>Diptera</taxon>
        <taxon>Brachycera</taxon>
        <taxon>Muscomorpha</taxon>
        <taxon>Ephydroidea</taxon>
        <taxon>Drosophilidae</taxon>
        <taxon>Drosophila</taxon>
        <taxon>Sophophora</taxon>
    </lineage>
</organism>
<dbReference type="AlphaFoldDB" id="B4NN73"/>
<keyword evidence="7" id="KW-0146">Chitin degradation</keyword>
<proteinExistence type="inferred from homology"/>
<dbReference type="STRING" id="7260.B4NN73"/>
<evidence type="ECO:0000256" key="9">
    <source>
        <dbReference type="ARBA" id="ARBA00023277"/>
    </source>
</evidence>
<evidence type="ECO:0000256" key="5">
    <source>
        <dbReference type="ARBA" id="ARBA00022729"/>
    </source>
</evidence>
<evidence type="ECO:0000256" key="10">
    <source>
        <dbReference type="ARBA" id="ARBA00023295"/>
    </source>
</evidence>
<dbReference type="InterPro" id="IPR029070">
    <property type="entry name" value="Chitinase_insertion_sf"/>
</dbReference>
<evidence type="ECO:0000256" key="14">
    <source>
        <dbReference type="SAM" id="SignalP"/>
    </source>
</evidence>
<dbReference type="Gene3D" id="3.10.50.10">
    <property type="match status" value="1"/>
</dbReference>
<dbReference type="SUPFAM" id="SSF51445">
    <property type="entry name" value="(Trans)glycosidases"/>
    <property type="match status" value="1"/>
</dbReference>
<dbReference type="Proteomes" id="UP000007798">
    <property type="component" value="Unassembled WGS sequence"/>
</dbReference>
<evidence type="ECO:0000256" key="12">
    <source>
        <dbReference type="RuleBase" id="RU000489"/>
    </source>
</evidence>
<evidence type="ECO:0000313" key="17">
    <source>
        <dbReference type="EMBL" id="EDW85812.1"/>
    </source>
</evidence>
<dbReference type="Gene3D" id="2.170.140.10">
    <property type="entry name" value="Chitin binding domain"/>
    <property type="match status" value="1"/>
</dbReference>
<dbReference type="PROSITE" id="PS01095">
    <property type="entry name" value="GH18_1"/>
    <property type="match status" value="1"/>
</dbReference>
<dbReference type="PANTHER" id="PTHR11177">
    <property type="entry name" value="CHITINASE"/>
    <property type="match status" value="1"/>
</dbReference>
<dbReference type="EMBL" id="CH964282">
    <property type="protein sequence ID" value="EDW85812.1"/>
    <property type="molecule type" value="Genomic_DNA"/>
</dbReference>
<keyword evidence="9" id="KW-0119">Carbohydrate metabolism</keyword>
<dbReference type="EC" id="3.2.1.14" evidence="3"/>
<reference evidence="17 18" key="1">
    <citation type="journal article" date="2007" name="Nature">
        <title>Evolution of genes and genomes on the Drosophila phylogeny.</title>
        <authorList>
            <consortium name="Drosophila 12 Genomes Consortium"/>
            <person name="Clark A.G."/>
            <person name="Eisen M.B."/>
            <person name="Smith D.R."/>
            <person name="Bergman C.M."/>
            <person name="Oliver B."/>
            <person name="Markow T.A."/>
            <person name="Kaufman T.C."/>
            <person name="Kellis M."/>
            <person name="Gelbart W."/>
            <person name="Iyer V.N."/>
            <person name="Pollard D.A."/>
            <person name="Sackton T.B."/>
            <person name="Larracuente A.M."/>
            <person name="Singh N.D."/>
            <person name="Abad J.P."/>
            <person name="Abt D.N."/>
            <person name="Adryan B."/>
            <person name="Aguade M."/>
            <person name="Akashi H."/>
            <person name="Anderson W.W."/>
            <person name="Aquadro C.F."/>
            <person name="Ardell D.H."/>
            <person name="Arguello R."/>
            <person name="Artieri C.G."/>
            <person name="Barbash D.A."/>
            <person name="Barker D."/>
            <person name="Barsanti P."/>
            <person name="Batterham P."/>
            <person name="Batzoglou S."/>
            <person name="Begun D."/>
            <person name="Bhutkar A."/>
            <person name="Blanco E."/>
            <person name="Bosak S.A."/>
            <person name="Bradley R.K."/>
            <person name="Brand A.D."/>
            <person name="Brent M.R."/>
            <person name="Brooks A.N."/>
            <person name="Brown R.H."/>
            <person name="Butlin R.K."/>
            <person name="Caggese C."/>
            <person name="Calvi B.R."/>
            <person name="Bernardo de Carvalho A."/>
            <person name="Caspi A."/>
            <person name="Castrezana S."/>
            <person name="Celniker S.E."/>
            <person name="Chang J.L."/>
            <person name="Chapple C."/>
            <person name="Chatterji S."/>
            <person name="Chinwalla A."/>
            <person name="Civetta A."/>
            <person name="Clifton S.W."/>
            <person name="Comeron J.M."/>
            <person name="Costello J.C."/>
            <person name="Coyne J.A."/>
            <person name="Daub J."/>
            <person name="David R.G."/>
            <person name="Delcher A.L."/>
            <person name="Delehaunty K."/>
            <person name="Do C.B."/>
            <person name="Ebling H."/>
            <person name="Edwards K."/>
            <person name="Eickbush T."/>
            <person name="Evans J.D."/>
            <person name="Filipski A."/>
            <person name="Findeiss S."/>
            <person name="Freyhult E."/>
            <person name="Fulton L."/>
            <person name="Fulton R."/>
            <person name="Garcia A.C."/>
            <person name="Gardiner A."/>
            <person name="Garfield D.A."/>
            <person name="Garvin B.E."/>
            <person name="Gibson G."/>
            <person name="Gilbert D."/>
            <person name="Gnerre S."/>
            <person name="Godfrey J."/>
            <person name="Good R."/>
            <person name="Gotea V."/>
            <person name="Gravely B."/>
            <person name="Greenberg A.J."/>
            <person name="Griffiths-Jones S."/>
            <person name="Gross S."/>
            <person name="Guigo R."/>
            <person name="Gustafson E.A."/>
            <person name="Haerty W."/>
            <person name="Hahn M.W."/>
            <person name="Halligan D.L."/>
            <person name="Halpern A.L."/>
            <person name="Halter G.M."/>
            <person name="Han M.V."/>
            <person name="Heger A."/>
            <person name="Hillier L."/>
            <person name="Hinrichs A.S."/>
            <person name="Holmes I."/>
            <person name="Hoskins R.A."/>
            <person name="Hubisz M.J."/>
            <person name="Hultmark D."/>
            <person name="Huntley M.A."/>
            <person name="Jaffe D.B."/>
            <person name="Jagadeeshan S."/>
            <person name="Jeck W.R."/>
            <person name="Johnson J."/>
            <person name="Jones C.D."/>
            <person name="Jordan W.C."/>
            <person name="Karpen G.H."/>
            <person name="Kataoka E."/>
            <person name="Keightley P.D."/>
            <person name="Kheradpour P."/>
            <person name="Kirkness E.F."/>
            <person name="Koerich L.B."/>
            <person name="Kristiansen K."/>
            <person name="Kudrna D."/>
            <person name="Kulathinal R.J."/>
            <person name="Kumar S."/>
            <person name="Kwok R."/>
            <person name="Lander E."/>
            <person name="Langley C.H."/>
            <person name="Lapoint R."/>
            <person name="Lazzaro B.P."/>
            <person name="Lee S.J."/>
            <person name="Levesque L."/>
            <person name="Li R."/>
            <person name="Lin C.F."/>
            <person name="Lin M.F."/>
            <person name="Lindblad-Toh K."/>
            <person name="Llopart A."/>
            <person name="Long M."/>
            <person name="Low L."/>
            <person name="Lozovsky E."/>
            <person name="Lu J."/>
            <person name="Luo M."/>
            <person name="Machado C.A."/>
            <person name="Makalowski W."/>
            <person name="Marzo M."/>
            <person name="Matsuda M."/>
            <person name="Matzkin L."/>
            <person name="McAllister B."/>
            <person name="McBride C.S."/>
            <person name="McKernan B."/>
            <person name="McKernan K."/>
            <person name="Mendez-Lago M."/>
            <person name="Minx P."/>
            <person name="Mollenhauer M.U."/>
            <person name="Montooth K."/>
            <person name="Mount S.M."/>
            <person name="Mu X."/>
            <person name="Myers E."/>
            <person name="Negre B."/>
            <person name="Newfeld S."/>
            <person name="Nielsen R."/>
            <person name="Noor M.A."/>
            <person name="O'Grady P."/>
            <person name="Pachter L."/>
            <person name="Papaceit M."/>
            <person name="Parisi M.J."/>
            <person name="Parisi M."/>
            <person name="Parts L."/>
            <person name="Pedersen J.S."/>
            <person name="Pesole G."/>
            <person name="Phillippy A.M."/>
            <person name="Ponting C.P."/>
            <person name="Pop M."/>
            <person name="Porcelli D."/>
            <person name="Powell J.R."/>
            <person name="Prohaska S."/>
            <person name="Pruitt K."/>
            <person name="Puig M."/>
            <person name="Quesneville H."/>
            <person name="Ram K.R."/>
            <person name="Rand D."/>
            <person name="Rasmussen M.D."/>
            <person name="Reed L.K."/>
            <person name="Reenan R."/>
            <person name="Reily A."/>
            <person name="Remington K.A."/>
            <person name="Rieger T.T."/>
            <person name="Ritchie M.G."/>
            <person name="Robin C."/>
            <person name="Rogers Y.H."/>
            <person name="Rohde C."/>
            <person name="Rozas J."/>
            <person name="Rubenfield M.J."/>
            <person name="Ruiz A."/>
            <person name="Russo S."/>
            <person name="Salzberg S.L."/>
            <person name="Sanchez-Gracia A."/>
            <person name="Saranga D.J."/>
            <person name="Sato H."/>
            <person name="Schaeffer S.W."/>
            <person name="Schatz M.C."/>
            <person name="Schlenke T."/>
            <person name="Schwartz R."/>
            <person name="Segarra C."/>
            <person name="Singh R.S."/>
            <person name="Sirot L."/>
            <person name="Sirota M."/>
            <person name="Sisneros N.B."/>
            <person name="Smith C.D."/>
            <person name="Smith T.F."/>
            <person name="Spieth J."/>
            <person name="Stage D.E."/>
            <person name="Stark A."/>
            <person name="Stephan W."/>
            <person name="Strausberg R.L."/>
            <person name="Strempel S."/>
            <person name="Sturgill D."/>
            <person name="Sutton G."/>
            <person name="Sutton G.G."/>
            <person name="Tao W."/>
            <person name="Teichmann S."/>
            <person name="Tobari Y.N."/>
            <person name="Tomimura Y."/>
            <person name="Tsolas J.M."/>
            <person name="Valente V.L."/>
            <person name="Venter E."/>
            <person name="Venter J.C."/>
            <person name="Vicario S."/>
            <person name="Vieira F.G."/>
            <person name="Vilella A.J."/>
            <person name="Villasante A."/>
            <person name="Walenz B."/>
            <person name="Wang J."/>
            <person name="Wasserman M."/>
            <person name="Watts T."/>
            <person name="Wilson D."/>
            <person name="Wilson R.K."/>
            <person name="Wing R.A."/>
            <person name="Wolfner M.F."/>
            <person name="Wong A."/>
            <person name="Wong G.K."/>
            <person name="Wu C.I."/>
            <person name="Wu G."/>
            <person name="Yamamoto D."/>
            <person name="Yang H.P."/>
            <person name="Yang S.P."/>
            <person name="Yorke J.A."/>
            <person name="Yoshida K."/>
            <person name="Zdobnov E."/>
            <person name="Zhang P."/>
            <person name="Zhang Y."/>
            <person name="Zimin A.V."/>
            <person name="Baldwin J."/>
            <person name="Abdouelleil A."/>
            <person name="Abdulkadir J."/>
            <person name="Abebe A."/>
            <person name="Abera B."/>
            <person name="Abreu J."/>
            <person name="Acer S.C."/>
            <person name="Aftuck L."/>
            <person name="Alexander A."/>
            <person name="An P."/>
            <person name="Anderson E."/>
            <person name="Anderson S."/>
            <person name="Arachi H."/>
            <person name="Azer M."/>
            <person name="Bachantsang P."/>
            <person name="Barry A."/>
            <person name="Bayul T."/>
            <person name="Berlin A."/>
            <person name="Bessette D."/>
            <person name="Bloom T."/>
            <person name="Blye J."/>
            <person name="Boguslavskiy L."/>
            <person name="Bonnet C."/>
            <person name="Boukhgalter B."/>
            <person name="Bourzgui I."/>
            <person name="Brown A."/>
            <person name="Cahill P."/>
            <person name="Channer S."/>
            <person name="Cheshatsang Y."/>
            <person name="Chuda L."/>
            <person name="Citroen M."/>
            <person name="Collymore A."/>
            <person name="Cooke P."/>
            <person name="Costello M."/>
            <person name="D'Aco K."/>
            <person name="Daza R."/>
            <person name="De Haan G."/>
            <person name="DeGray S."/>
            <person name="DeMaso C."/>
            <person name="Dhargay N."/>
            <person name="Dooley K."/>
            <person name="Dooley E."/>
            <person name="Doricent M."/>
            <person name="Dorje P."/>
            <person name="Dorjee K."/>
            <person name="Dupes A."/>
            <person name="Elong R."/>
            <person name="Falk J."/>
            <person name="Farina A."/>
            <person name="Faro S."/>
            <person name="Ferguson D."/>
            <person name="Fisher S."/>
            <person name="Foley C.D."/>
            <person name="Franke A."/>
            <person name="Friedrich D."/>
            <person name="Gadbois L."/>
            <person name="Gearin G."/>
            <person name="Gearin C.R."/>
            <person name="Giannoukos G."/>
            <person name="Goode T."/>
            <person name="Graham J."/>
            <person name="Grandbois E."/>
            <person name="Grewal S."/>
            <person name="Gyaltsen K."/>
            <person name="Hafez N."/>
            <person name="Hagos B."/>
            <person name="Hall J."/>
            <person name="Henson C."/>
            <person name="Hollinger A."/>
            <person name="Honan T."/>
            <person name="Huard M.D."/>
            <person name="Hughes L."/>
            <person name="Hurhula B."/>
            <person name="Husby M.E."/>
            <person name="Kamat A."/>
            <person name="Kanga B."/>
            <person name="Kashin S."/>
            <person name="Khazanovich D."/>
            <person name="Kisner P."/>
            <person name="Lance K."/>
            <person name="Lara M."/>
            <person name="Lee W."/>
            <person name="Lennon N."/>
            <person name="Letendre F."/>
            <person name="LeVine R."/>
            <person name="Lipovsky A."/>
            <person name="Liu X."/>
            <person name="Liu J."/>
            <person name="Liu S."/>
            <person name="Lokyitsang T."/>
            <person name="Lokyitsang Y."/>
            <person name="Lubonja R."/>
            <person name="Lui A."/>
            <person name="MacDonald P."/>
            <person name="Magnisalis V."/>
            <person name="Maru K."/>
            <person name="Matthews C."/>
            <person name="McCusker W."/>
            <person name="McDonough S."/>
            <person name="Mehta T."/>
            <person name="Meldrim J."/>
            <person name="Meneus L."/>
            <person name="Mihai O."/>
            <person name="Mihalev A."/>
            <person name="Mihova T."/>
            <person name="Mittelman R."/>
            <person name="Mlenga V."/>
            <person name="Montmayeur A."/>
            <person name="Mulrain L."/>
            <person name="Navidi A."/>
            <person name="Naylor J."/>
            <person name="Negash T."/>
            <person name="Nguyen T."/>
            <person name="Nguyen N."/>
            <person name="Nicol R."/>
            <person name="Norbu C."/>
            <person name="Norbu N."/>
            <person name="Novod N."/>
            <person name="O'Neill B."/>
            <person name="Osman S."/>
            <person name="Markiewicz E."/>
            <person name="Oyono O.L."/>
            <person name="Patti C."/>
            <person name="Phunkhang P."/>
            <person name="Pierre F."/>
            <person name="Priest M."/>
            <person name="Raghuraman S."/>
            <person name="Rege F."/>
            <person name="Reyes R."/>
            <person name="Rise C."/>
            <person name="Rogov P."/>
            <person name="Ross K."/>
            <person name="Ryan E."/>
            <person name="Settipalli S."/>
            <person name="Shea T."/>
            <person name="Sherpa N."/>
            <person name="Shi L."/>
            <person name="Shih D."/>
            <person name="Sparrow T."/>
            <person name="Spaulding J."/>
            <person name="Stalker J."/>
            <person name="Stange-Thomann N."/>
            <person name="Stavropoulos S."/>
            <person name="Stone C."/>
            <person name="Strader C."/>
            <person name="Tesfaye S."/>
            <person name="Thomson T."/>
            <person name="Thoulutsang Y."/>
            <person name="Thoulutsang D."/>
            <person name="Topham K."/>
            <person name="Topping I."/>
            <person name="Tsamla T."/>
            <person name="Vassiliev H."/>
            <person name="Vo A."/>
            <person name="Wangchuk T."/>
            <person name="Wangdi T."/>
            <person name="Weiand M."/>
            <person name="Wilkinson J."/>
            <person name="Wilson A."/>
            <person name="Yadav S."/>
            <person name="Young G."/>
            <person name="Yu Q."/>
            <person name="Zembek L."/>
            <person name="Zhong D."/>
            <person name="Zimmer A."/>
            <person name="Zwirko Z."/>
            <person name="Jaffe D.B."/>
            <person name="Alvarez P."/>
            <person name="Brockman W."/>
            <person name="Butler J."/>
            <person name="Chin C."/>
            <person name="Gnerre S."/>
            <person name="Grabherr M."/>
            <person name="Kleber M."/>
            <person name="Mauceli E."/>
            <person name="MacCallum I."/>
        </authorList>
    </citation>
    <scope>NUCLEOTIDE SEQUENCE [LARGE SCALE GENOMIC DNA]</scope>
    <source>
        <strain evidence="18">Tucson 14030-0811.24</strain>
    </source>
</reference>
<dbReference type="Pfam" id="PF00704">
    <property type="entry name" value="Glyco_hydro_18"/>
    <property type="match status" value="1"/>
</dbReference>
<protein>
    <recommendedName>
        <fullName evidence="3">chitinase</fullName>
        <ecNumber evidence="3">3.2.1.14</ecNumber>
    </recommendedName>
</protein>
<feature type="domain" description="GH18" evidence="16">
    <location>
        <begin position="22"/>
        <end position="372"/>
    </location>
</feature>
<evidence type="ECO:0000256" key="2">
    <source>
        <dbReference type="ARBA" id="ARBA00009121"/>
    </source>
</evidence>
<dbReference type="InterPro" id="IPR001579">
    <property type="entry name" value="Glyco_hydro_18_chit_AS"/>
</dbReference>
<evidence type="ECO:0000256" key="6">
    <source>
        <dbReference type="ARBA" id="ARBA00022801"/>
    </source>
</evidence>
<keyword evidence="18" id="KW-1185">Reference proteome</keyword>
<gene>
    <name evidence="17" type="primary">Dwil\GK22944</name>
    <name evidence="17" type="ORF">Dwil_GK22944</name>
</gene>
<dbReference type="GO" id="GO:0008843">
    <property type="term" value="F:endochitinase activity"/>
    <property type="evidence" value="ECO:0007669"/>
    <property type="project" value="UniProtKB-EC"/>
</dbReference>
<dbReference type="FunFam" id="3.20.20.80:FF:000406">
    <property type="entry name" value="Chitinase"/>
    <property type="match status" value="1"/>
</dbReference>
<evidence type="ECO:0000256" key="3">
    <source>
        <dbReference type="ARBA" id="ARBA00012729"/>
    </source>
</evidence>
<dbReference type="OrthoDB" id="73875at2759"/>
<evidence type="ECO:0000256" key="8">
    <source>
        <dbReference type="ARBA" id="ARBA00023157"/>
    </source>
</evidence>
<feature type="compositionally biased region" description="Gly residues" evidence="13">
    <location>
        <begin position="379"/>
        <end position="413"/>
    </location>
</feature>
<dbReference type="GO" id="GO:0000272">
    <property type="term" value="P:polysaccharide catabolic process"/>
    <property type="evidence" value="ECO:0007669"/>
    <property type="project" value="UniProtKB-KW"/>
</dbReference>
<keyword evidence="10 12" id="KW-0326">Glycosidase</keyword>
<evidence type="ECO:0000256" key="13">
    <source>
        <dbReference type="SAM" id="MobiDB-lite"/>
    </source>
</evidence>
<feature type="domain" description="Chitin-binding type-2" evidence="15">
    <location>
        <begin position="420"/>
        <end position="474"/>
    </location>
</feature>
<dbReference type="FunCoup" id="B4NN73">
    <property type="interactions" value="55"/>
</dbReference>
<name>B4NN73_DROWI</name>
<dbReference type="FunFam" id="3.10.50.10:FF:000004">
    <property type="entry name" value="Chitinase 5"/>
    <property type="match status" value="1"/>
</dbReference>
<dbReference type="GO" id="GO:0005615">
    <property type="term" value="C:extracellular space"/>
    <property type="evidence" value="ECO:0007669"/>
    <property type="project" value="EnsemblMetazoa"/>
</dbReference>
<evidence type="ECO:0000259" key="15">
    <source>
        <dbReference type="PROSITE" id="PS50940"/>
    </source>
</evidence>
<dbReference type="GO" id="GO:0008061">
    <property type="term" value="F:chitin binding"/>
    <property type="evidence" value="ECO:0007669"/>
    <property type="project" value="UniProtKB-KW"/>
</dbReference>
<keyword evidence="8" id="KW-1015">Disulfide bond</keyword>
<keyword evidence="6 12" id="KW-0378">Hydrolase</keyword>
<evidence type="ECO:0000256" key="7">
    <source>
        <dbReference type="ARBA" id="ARBA00023024"/>
    </source>
</evidence>
<dbReference type="PhylomeDB" id="B4NN73"/>
<dbReference type="CDD" id="cd02872">
    <property type="entry name" value="GH18_chitolectin_chitotriosidase"/>
    <property type="match status" value="1"/>
</dbReference>
<dbReference type="InterPro" id="IPR050314">
    <property type="entry name" value="Glycosyl_Hydrlase_18"/>
</dbReference>
<dbReference type="KEGG" id="dwi:6652478"/>
<dbReference type="SMART" id="SM00636">
    <property type="entry name" value="Glyco_18"/>
    <property type="match status" value="1"/>
</dbReference>
<dbReference type="SMART" id="SM00494">
    <property type="entry name" value="ChtBD2"/>
    <property type="match status" value="1"/>
</dbReference>
<dbReference type="OMA" id="GATRYWD"/>
<evidence type="ECO:0000259" key="16">
    <source>
        <dbReference type="PROSITE" id="PS51910"/>
    </source>
</evidence>
<dbReference type="PROSITE" id="PS50940">
    <property type="entry name" value="CHIT_BIND_II"/>
    <property type="match status" value="1"/>
</dbReference>
<evidence type="ECO:0000256" key="11">
    <source>
        <dbReference type="ARBA" id="ARBA00023326"/>
    </source>
</evidence>
<dbReference type="PANTHER" id="PTHR11177:SF360">
    <property type="entry name" value="CHITINASE 4-RELATED"/>
    <property type="match status" value="1"/>
</dbReference>
<keyword evidence="11" id="KW-0624">Polysaccharide degradation</keyword>
<evidence type="ECO:0000313" key="18">
    <source>
        <dbReference type="Proteomes" id="UP000007798"/>
    </source>
</evidence>
<comment type="catalytic activity">
    <reaction evidence="1">
        <text>Random endo-hydrolysis of N-acetyl-beta-D-glucosaminide (1-&gt;4)-beta-linkages in chitin and chitodextrins.</text>
        <dbReference type="EC" id="3.2.1.14"/>
    </reaction>
</comment>
<keyword evidence="5 14" id="KW-0732">Signal</keyword>
<dbReference type="SUPFAM" id="SSF54556">
    <property type="entry name" value="Chitinase insertion domain"/>
    <property type="match status" value="1"/>
</dbReference>